<feature type="transmembrane region" description="Helical" evidence="6">
    <location>
        <begin position="175"/>
        <end position="193"/>
    </location>
</feature>
<dbReference type="GO" id="GO:0005886">
    <property type="term" value="C:plasma membrane"/>
    <property type="evidence" value="ECO:0007669"/>
    <property type="project" value="UniProtKB-SubCell"/>
</dbReference>
<name>A0A2N0TUL6_9FLAO</name>
<evidence type="ECO:0000313" key="9">
    <source>
        <dbReference type="Proteomes" id="UP000232673"/>
    </source>
</evidence>
<keyword evidence="3 6" id="KW-0812">Transmembrane</keyword>
<feature type="transmembrane region" description="Helical" evidence="6">
    <location>
        <begin position="93"/>
        <end position="115"/>
    </location>
</feature>
<evidence type="ECO:0000256" key="4">
    <source>
        <dbReference type="ARBA" id="ARBA00022989"/>
    </source>
</evidence>
<reference evidence="8 9" key="1">
    <citation type="submission" date="2015-10" db="EMBL/GenBank/DDBJ databases">
        <title>Draft genome sequence of Salegentibacter salinarum KCTC 12975.</title>
        <authorList>
            <person name="Lin W."/>
            <person name="Zheng Q."/>
        </authorList>
    </citation>
    <scope>NUCLEOTIDE SEQUENCE [LARGE SCALE GENOMIC DNA]</scope>
    <source>
        <strain evidence="8 9">KCTC 12975</strain>
    </source>
</reference>
<proteinExistence type="inferred from homology"/>
<dbReference type="STRING" id="447422.SAMN05660903_00870"/>
<organism evidence="8 9">
    <name type="scientific">Salegentibacter salinarum</name>
    <dbReference type="NCBI Taxonomy" id="447422"/>
    <lineage>
        <taxon>Bacteria</taxon>
        <taxon>Pseudomonadati</taxon>
        <taxon>Bacteroidota</taxon>
        <taxon>Flavobacteriia</taxon>
        <taxon>Flavobacteriales</taxon>
        <taxon>Flavobacteriaceae</taxon>
        <taxon>Salegentibacter</taxon>
    </lineage>
</organism>
<dbReference type="EMBL" id="LKTS01000023">
    <property type="protein sequence ID" value="PKD18368.1"/>
    <property type="molecule type" value="Genomic_DNA"/>
</dbReference>
<keyword evidence="5 6" id="KW-0472">Membrane</keyword>
<evidence type="ECO:0000259" key="7">
    <source>
        <dbReference type="Pfam" id="PF09335"/>
    </source>
</evidence>
<evidence type="ECO:0000256" key="6">
    <source>
        <dbReference type="RuleBase" id="RU366058"/>
    </source>
</evidence>
<feature type="domain" description="VTT" evidence="7">
    <location>
        <begin position="78"/>
        <end position="194"/>
    </location>
</feature>
<feature type="transmembrane region" description="Helical" evidence="6">
    <location>
        <begin position="135"/>
        <end position="154"/>
    </location>
</feature>
<keyword evidence="9" id="KW-1185">Reference proteome</keyword>
<dbReference type="InterPro" id="IPR032816">
    <property type="entry name" value="VTT_dom"/>
</dbReference>
<feature type="transmembrane region" description="Helical" evidence="6">
    <location>
        <begin position="205"/>
        <end position="223"/>
    </location>
</feature>
<gene>
    <name evidence="8" type="ORF">APR41_04240</name>
</gene>
<dbReference type="Proteomes" id="UP000232673">
    <property type="component" value="Unassembled WGS sequence"/>
</dbReference>
<dbReference type="OrthoDB" id="9812980at2"/>
<dbReference type="Pfam" id="PF09335">
    <property type="entry name" value="VTT_dom"/>
    <property type="match status" value="1"/>
</dbReference>
<dbReference type="AlphaFoldDB" id="A0A2N0TUL6"/>
<protein>
    <recommendedName>
        <fullName evidence="6">TVP38/TMEM64 family membrane protein</fullName>
    </recommendedName>
</protein>
<evidence type="ECO:0000256" key="2">
    <source>
        <dbReference type="ARBA" id="ARBA00022475"/>
    </source>
</evidence>
<comment type="caution">
    <text evidence="8">The sequence shown here is derived from an EMBL/GenBank/DDBJ whole genome shotgun (WGS) entry which is preliminary data.</text>
</comment>
<evidence type="ECO:0000256" key="3">
    <source>
        <dbReference type="ARBA" id="ARBA00022692"/>
    </source>
</evidence>
<dbReference type="RefSeq" id="WP_079711999.1">
    <property type="nucleotide sequence ID" value="NZ_FUZC01000002.1"/>
</dbReference>
<evidence type="ECO:0000256" key="1">
    <source>
        <dbReference type="ARBA" id="ARBA00004651"/>
    </source>
</evidence>
<comment type="similarity">
    <text evidence="6">Belongs to the TVP38/TMEM64 family.</text>
</comment>
<keyword evidence="4 6" id="KW-1133">Transmembrane helix</keyword>
<feature type="transmembrane region" description="Helical" evidence="6">
    <location>
        <begin position="58"/>
        <end position="81"/>
    </location>
</feature>
<evidence type="ECO:0000313" key="8">
    <source>
        <dbReference type="EMBL" id="PKD18368.1"/>
    </source>
</evidence>
<evidence type="ECO:0000256" key="5">
    <source>
        <dbReference type="ARBA" id="ARBA00023136"/>
    </source>
</evidence>
<sequence>MKNSVSKYSSFFLSGVILLLLLAAYFSLPSFREFVDTTIRVLTNGNTDITRAYFKDFGVWGPVAIILFIILQMFLIIFPSWIPIIVAVMAYGFWWGSLISLTGVVLASYIGYFIGEKLKGVFLTKIFGEDKLKKMDFWIGNYGFGSVILFRISPFLSNDSISFIAGMLGMELKKFIYATLCGMVPLTLAIAYFSEDPSKLKEGLYWIGGVGLVAYAIYILIDYKKRRKNSNSKA</sequence>
<keyword evidence="2 6" id="KW-1003">Cell membrane</keyword>
<accession>A0A2N0TUL6</accession>
<dbReference type="PANTHER" id="PTHR12677">
    <property type="entry name" value="GOLGI APPARATUS MEMBRANE PROTEIN TVP38-RELATED"/>
    <property type="match status" value="1"/>
</dbReference>
<dbReference type="PANTHER" id="PTHR12677:SF59">
    <property type="entry name" value="GOLGI APPARATUS MEMBRANE PROTEIN TVP38-RELATED"/>
    <property type="match status" value="1"/>
</dbReference>
<dbReference type="InterPro" id="IPR015414">
    <property type="entry name" value="TMEM64"/>
</dbReference>
<comment type="subcellular location">
    <subcellularLocation>
        <location evidence="1 6">Cell membrane</location>
        <topology evidence="1 6">Multi-pass membrane protein</topology>
    </subcellularLocation>
</comment>